<comment type="similarity">
    <text evidence="1">Belongs to the YciI family.</text>
</comment>
<dbReference type="SUPFAM" id="SSF54909">
    <property type="entry name" value="Dimeric alpha+beta barrel"/>
    <property type="match status" value="1"/>
</dbReference>
<dbReference type="Proteomes" id="UP001500620">
    <property type="component" value="Unassembled WGS sequence"/>
</dbReference>
<dbReference type="PANTHER" id="PTHR35174">
    <property type="entry name" value="BLL7171 PROTEIN-RELATED"/>
    <property type="match status" value="1"/>
</dbReference>
<dbReference type="PANTHER" id="PTHR35174:SF3">
    <property type="entry name" value="BLL7171 PROTEIN"/>
    <property type="match status" value="1"/>
</dbReference>
<protein>
    <submittedName>
        <fullName evidence="3">YciI family protein</fullName>
    </submittedName>
</protein>
<proteinExistence type="inferred from homology"/>
<accession>A0ABP8DK82</accession>
<evidence type="ECO:0000259" key="2">
    <source>
        <dbReference type="Pfam" id="PF03795"/>
    </source>
</evidence>
<dbReference type="EMBL" id="BAABAT010000030">
    <property type="protein sequence ID" value="GAA4258120.1"/>
    <property type="molecule type" value="Genomic_DNA"/>
</dbReference>
<gene>
    <name evidence="3" type="ORF">GCM10022255_077570</name>
</gene>
<feature type="domain" description="YCII-related" evidence="2">
    <location>
        <begin position="50"/>
        <end position="106"/>
    </location>
</feature>
<dbReference type="Gene3D" id="3.30.70.1060">
    <property type="entry name" value="Dimeric alpha+beta barrel"/>
    <property type="match status" value="1"/>
</dbReference>
<dbReference type="Pfam" id="PF03795">
    <property type="entry name" value="YCII"/>
    <property type="match status" value="1"/>
</dbReference>
<evidence type="ECO:0000256" key="1">
    <source>
        <dbReference type="ARBA" id="ARBA00007689"/>
    </source>
</evidence>
<evidence type="ECO:0000313" key="3">
    <source>
        <dbReference type="EMBL" id="GAA4258120.1"/>
    </source>
</evidence>
<name>A0ABP8DK82_9ACTN</name>
<dbReference type="InterPro" id="IPR005545">
    <property type="entry name" value="YCII"/>
</dbReference>
<comment type="caution">
    <text evidence="3">The sequence shown here is derived from an EMBL/GenBank/DDBJ whole genome shotgun (WGS) entry which is preliminary data.</text>
</comment>
<reference evidence="4" key="1">
    <citation type="journal article" date="2019" name="Int. J. Syst. Evol. Microbiol.">
        <title>The Global Catalogue of Microorganisms (GCM) 10K type strain sequencing project: providing services to taxonomists for standard genome sequencing and annotation.</title>
        <authorList>
            <consortium name="The Broad Institute Genomics Platform"/>
            <consortium name="The Broad Institute Genome Sequencing Center for Infectious Disease"/>
            <person name="Wu L."/>
            <person name="Ma J."/>
        </authorList>
    </citation>
    <scope>NUCLEOTIDE SEQUENCE [LARGE SCALE GENOMIC DNA]</scope>
    <source>
        <strain evidence="4">JCM 17441</strain>
    </source>
</reference>
<organism evidence="3 4">
    <name type="scientific">Dactylosporangium darangshiense</name>
    <dbReference type="NCBI Taxonomy" id="579108"/>
    <lineage>
        <taxon>Bacteria</taxon>
        <taxon>Bacillati</taxon>
        <taxon>Actinomycetota</taxon>
        <taxon>Actinomycetes</taxon>
        <taxon>Micromonosporales</taxon>
        <taxon>Micromonosporaceae</taxon>
        <taxon>Dactylosporangium</taxon>
    </lineage>
</organism>
<keyword evidence="4" id="KW-1185">Reference proteome</keyword>
<dbReference type="InterPro" id="IPR011008">
    <property type="entry name" value="Dimeric_a/b-barrel"/>
</dbReference>
<evidence type="ECO:0000313" key="4">
    <source>
        <dbReference type="Proteomes" id="UP001500620"/>
    </source>
</evidence>
<sequence>MTKYLLSIDYNPGVIESPMEEWKPEDVKAHMDYYGALIQDLIDRGEHVDGIALTSPDVAKVVTAGAGAPVVTDGPFAEFKEMLAGFQIVDVDSEDRAVEIAVALSRVPGPGGVPQEQPVSVRRIMTDADFELLVPGQ</sequence>
<dbReference type="RefSeq" id="WP_345135065.1">
    <property type="nucleotide sequence ID" value="NZ_BAABAT010000030.1"/>
</dbReference>